<dbReference type="PANTHER" id="PTHR43615:SF1">
    <property type="entry name" value="PPDK_N DOMAIN-CONTAINING PROTEIN"/>
    <property type="match status" value="1"/>
</dbReference>
<dbReference type="EMBL" id="BAAAZR010000004">
    <property type="protein sequence ID" value="GAA3805665.1"/>
    <property type="molecule type" value="Genomic_DNA"/>
</dbReference>
<feature type="domain" description="PEP-utilising enzyme mobile" evidence="1">
    <location>
        <begin position="751"/>
        <end position="821"/>
    </location>
</feature>
<evidence type="ECO:0008006" key="5">
    <source>
        <dbReference type="Google" id="ProtNLM"/>
    </source>
</evidence>
<dbReference type="InterPro" id="IPR051549">
    <property type="entry name" value="PEP_Utilizing_Enz"/>
</dbReference>
<dbReference type="InterPro" id="IPR036637">
    <property type="entry name" value="Phosphohistidine_dom_sf"/>
</dbReference>
<comment type="caution">
    <text evidence="3">The sequence shown here is derived from an EMBL/GenBank/DDBJ whole genome shotgun (WGS) entry which is preliminary data.</text>
</comment>
<organism evidence="3 4">
    <name type="scientific">Sphaerisporangium flaviroseum</name>
    <dbReference type="NCBI Taxonomy" id="509199"/>
    <lineage>
        <taxon>Bacteria</taxon>
        <taxon>Bacillati</taxon>
        <taxon>Actinomycetota</taxon>
        <taxon>Actinomycetes</taxon>
        <taxon>Streptosporangiales</taxon>
        <taxon>Streptosporangiaceae</taxon>
        <taxon>Sphaerisporangium</taxon>
    </lineage>
</organism>
<reference evidence="4" key="1">
    <citation type="journal article" date="2019" name="Int. J. Syst. Evol. Microbiol.">
        <title>The Global Catalogue of Microorganisms (GCM) 10K type strain sequencing project: providing services to taxonomists for standard genome sequencing and annotation.</title>
        <authorList>
            <consortium name="The Broad Institute Genomics Platform"/>
            <consortium name="The Broad Institute Genome Sequencing Center for Infectious Disease"/>
            <person name="Wu L."/>
            <person name="Ma J."/>
        </authorList>
    </citation>
    <scope>NUCLEOTIDE SEQUENCE [LARGE SCALE GENOMIC DNA]</scope>
    <source>
        <strain evidence="4">JCM 16908</strain>
    </source>
</reference>
<evidence type="ECO:0000313" key="4">
    <source>
        <dbReference type="Proteomes" id="UP001500888"/>
    </source>
</evidence>
<dbReference type="Gene3D" id="3.30.1490.20">
    <property type="entry name" value="ATP-grasp fold, A domain"/>
    <property type="match status" value="1"/>
</dbReference>
<dbReference type="Gene3D" id="3.50.30.10">
    <property type="entry name" value="Phosphohistidine domain"/>
    <property type="match status" value="1"/>
</dbReference>
<dbReference type="Pfam" id="PF01326">
    <property type="entry name" value="PPDK_N"/>
    <property type="match status" value="1"/>
</dbReference>
<feature type="domain" description="Pyruvate phosphate dikinase AMP/ATP-binding" evidence="2">
    <location>
        <begin position="19"/>
        <end position="305"/>
    </location>
</feature>
<dbReference type="PANTHER" id="PTHR43615">
    <property type="entry name" value="PHOSPHOENOLPYRUVATE SYNTHASE-RELATED"/>
    <property type="match status" value="1"/>
</dbReference>
<keyword evidence="4" id="KW-1185">Reference proteome</keyword>
<dbReference type="Pfam" id="PF00391">
    <property type="entry name" value="PEP-utilizers"/>
    <property type="match status" value="1"/>
</dbReference>
<dbReference type="RefSeq" id="WP_344938534.1">
    <property type="nucleotide sequence ID" value="NZ_BAAAZR010000004.1"/>
</dbReference>
<name>A0ABP7HXS7_9ACTN</name>
<dbReference type="Proteomes" id="UP001500888">
    <property type="component" value="Unassembled WGS sequence"/>
</dbReference>
<protein>
    <recommendedName>
        <fullName evidence="5">Phosphoenolpyruvate synthase</fullName>
    </recommendedName>
</protein>
<dbReference type="InterPro" id="IPR002192">
    <property type="entry name" value="PPDK_AMP/ATP-bd"/>
</dbReference>
<sequence length="831" mass="88857">MKEQLVAPLRAFGRNDLALAGGKGANLGELITNGFPVPDGFLITTRAYTAIVGSAGLGARITALLTDCGDDGAAIRAAFASAGIPGELRADITRAYAELGGGPVAVRSSATAEDLPGAAFAGQQDTYLNVIGEDALLDAVRHCWGSLWTDRAIAYRRRRGVDSGEVRIAVVVQSMVQAETAGVMFTANPVTGDRGETVIDASSGLGEAVVSGLVTPDHYVLDAQGRVRERSPGRREVVIRGAEGGGVTHEPGGDAEARPLPGEVLEELARLGASAARHFGRPQDIEWAYADGHVRLLQARPMTALPPPPVRLNRLQRRLGSILTEYVPWRPYPIDMTTWLPHGPAGLMGKVVGSIGIRNVFQDFLTEEDGVVVRLVPPAPHPTLRTFAAPFRIASRARRHDPARWTEDPRFAAFLENTRKLAARDLRTMPWKRLIAVPRESLALVEPVADLRIDYLPRTGLSLLRLLIVVKALGRGPLFGDLVLGARTRTEDANRALETLAERVRETPALRDAFAKLEPDRLADLTARDPEFGAFRGAFEEFLAEYGHRETASPILVSPPTLGEAPETVLGLVKLLAGRPPSPAGADRADQALKRLLAHPLLRTAAMRSRVRRWVEAARAGVAFREDSHFYFTQPLPVLRRSLLEIGRRLRDAGVLATPEDVFHLRLEELEGIADLPGLAEPHAETLRAAVRTRSARREELAGVRLIDPHAIFPPGPDDGDALVAGTPGGGGTASGRVKVIRDPAEFGKLSDGDVLVCPYTNPSWTPLFQRAAAVVVDSGGIASHAAIVAREYGLPAVMGAATATTVLQDGQMVTVDGGTGRVTSADAGGS</sequence>
<evidence type="ECO:0000313" key="3">
    <source>
        <dbReference type="EMBL" id="GAA3805665.1"/>
    </source>
</evidence>
<dbReference type="SUPFAM" id="SSF56059">
    <property type="entry name" value="Glutathione synthetase ATP-binding domain-like"/>
    <property type="match status" value="1"/>
</dbReference>
<evidence type="ECO:0000259" key="1">
    <source>
        <dbReference type="Pfam" id="PF00391"/>
    </source>
</evidence>
<dbReference type="Gene3D" id="3.30.470.20">
    <property type="entry name" value="ATP-grasp fold, B domain"/>
    <property type="match status" value="1"/>
</dbReference>
<gene>
    <name evidence="3" type="ORF">GCM10022226_27160</name>
</gene>
<dbReference type="SUPFAM" id="SSF52009">
    <property type="entry name" value="Phosphohistidine domain"/>
    <property type="match status" value="1"/>
</dbReference>
<dbReference type="InterPro" id="IPR008279">
    <property type="entry name" value="PEP-util_enz_mobile_dom"/>
</dbReference>
<dbReference type="InterPro" id="IPR013815">
    <property type="entry name" value="ATP_grasp_subdomain_1"/>
</dbReference>
<proteinExistence type="predicted"/>
<accession>A0ABP7HXS7</accession>
<evidence type="ECO:0000259" key="2">
    <source>
        <dbReference type="Pfam" id="PF01326"/>
    </source>
</evidence>